<proteinExistence type="predicted"/>
<evidence type="ECO:0000313" key="3">
    <source>
        <dbReference type="EMBL" id="CEM18356.1"/>
    </source>
</evidence>
<protein>
    <submittedName>
        <fullName evidence="3">Uncharacterized protein</fullName>
    </submittedName>
</protein>
<feature type="coiled-coil region" evidence="1">
    <location>
        <begin position="5"/>
        <end position="32"/>
    </location>
</feature>
<reference evidence="3 4" key="1">
    <citation type="submission" date="2014-11" db="EMBL/GenBank/DDBJ databases">
        <authorList>
            <person name="Zhu J."/>
            <person name="Qi W."/>
            <person name="Song R."/>
        </authorList>
    </citation>
    <scope>NUCLEOTIDE SEQUENCE [LARGE SCALE GENOMIC DNA]</scope>
</reference>
<gene>
    <name evidence="3" type="ORF">Vbra_16238</name>
</gene>
<dbReference type="InParanoid" id="A0A0G4FTS9"/>
<feature type="compositionally biased region" description="Basic and acidic residues" evidence="2">
    <location>
        <begin position="41"/>
        <end position="56"/>
    </location>
</feature>
<keyword evidence="1" id="KW-0175">Coiled coil</keyword>
<sequence length="66" mass="7815">MWKRVALQEQLIKKLLREREELGREASRYKAECEYWRRRAYRESEQRSGDGEDSGRQSEGPAAARG</sequence>
<dbReference type="VEuPathDB" id="CryptoDB:Vbra_16238"/>
<dbReference type="Proteomes" id="UP000041254">
    <property type="component" value="Unassembled WGS sequence"/>
</dbReference>
<evidence type="ECO:0000256" key="2">
    <source>
        <dbReference type="SAM" id="MobiDB-lite"/>
    </source>
</evidence>
<keyword evidence="4" id="KW-1185">Reference proteome</keyword>
<feature type="region of interest" description="Disordered" evidence="2">
    <location>
        <begin position="41"/>
        <end position="66"/>
    </location>
</feature>
<evidence type="ECO:0000313" key="4">
    <source>
        <dbReference type="Proteomes" id="UP000041254"/>
    </source>
</evidence>
<dbReference type="AlphaFoldDB" id="A0A0G4FTS9"/>
<accession>A0A0G4FTS9</accession>
<organism evidence="3 4">
    <name type="scientific">Vitrella brassicaformis (strain CCMP3155)</name>
    <dbReference type="NCBI Taxonomy" id="1169540"/>
    <lineage>
        <taxon>Eukaryota</taxon>
        <taxon>Sar</taxon>
        <taxon>Alveolata</taxon>
        <taxon>Colpodellida</taxon>
        <taxon>Vitrellaceae</taxon>
        <taxon>Vitrella</taxon>
    </lineage>
</organism>
<name>A0A0G4FTS9_VITBC</name>
<dbReference type="EMBL" id="CDMY01000499">
    <property type="protein sequence ID" value="CEM18356.1"/>
    <property type="molecule type" value="Genomic_DNA"/>
</dbReference>
<evidence type="ECO:0000256" key="1">
    <source>
        <dbReference type="SAM" id="Coils"/>
    </source>
</evidence>